<dbReference type="RefSeq" id="WP_092048720.1">
    <property type="nucleotide sequence ID" value="NZ_FOQD01000004.1"/>
</dbReference>
<dbReference type="InterPro" id="IPR029063">
    <property type="entry name" value="SAM-dependent_MTases_sf"/>
</dbReference>
<proteinExistence type="predicted"/>
<dbReference type="PANTHER" id="PTHR43542">
    <property type="entry name" value="METHYLTRANSFERASE"/>
    <property type="match status" value="1"/>
</dbReference>
<dbReference type="AlphaFoldDB" id="A0A1I3EMM3"/>
<dbReference type="PANTHER" id="PTHR43542:SF1">
    <property type="entry name" value="METHYLTRANSFERASE"/>
    <property type="match status" value="1"/>
</dbReference>
<keyword evidence="1 3" id="KW-0489">Methyltransferase</keyword>
<evidence type="ECO:0000256" key="1">
    <source>
        <dbReference type="ARBA" id="ARBA00022603"/>
    </source>
</evidence>
<dbReference type="EMBL" id="FOQD01000004">
    <property type="protein sequence ID" value="SFI00254.1"/>
    <property type="molecule type" value="Genomic_DNA"/>
</dbReference>
<keyword evidence="2 3" id="KW-0808">Transferase</keyword>
<dbReference type="SUPFAM" id="SSF53335">
    <property type="entry name" value="S-adenosyl-L-methionine-dependent methyltransferases"/>
    <property type="match status" value="1"/>
</dbReference>
<dbReference type="GO" id="GO:0031167">
    <property type="term" value="P:rRNA methylation"/>
    <property type="evidence" value="ECO:0007669"/>
    <property type="project" value="InterPro"/>
</dbReference>
<evidence type="ECO:0000256" key="2">
    <source>
        <dbReference type="ARBA" id="ARBA00022679"/>
    </source>
</evidence>
<evidence type="ECO:0000313" key="3">
    <source>
        <dbReference type="EMBL" id="SFI00254.1"/>
    </source>
</evidence>
<dbReference type="STRING" id="1576369.SAMN05421753_104293"/>
<dbReference type="GO" id="GO:0008168">
    <property type="term" value="F:methyltransferase activity"/>
    <property type="evidence" value="ECO:0007669"/>
    <property type="project" value="UniProtKB-KW"/>
</dbReference>
<keyword evidence="4" id="KW-1185">Reference proteome</keyword>
<dbReference type="OrthoDB" id="9803017at2"/>
<dbReference type="InterPro" id="IPR004398">
    <property type="entry name" value="RNA_MeTrfase_RsmD"/>
</dbReference>
<gene>
    <name evidence="3" type="ORF">SAMN05421753_104293</name>
</gene>
<dbReference type="CDD" id="cd02440">
    <property type="entry name" value="AdoMet_MTases"/>
    <property type="match status" value="1"/>
</dbReference>
<dbReference type="Pfam" id="PF03602">
    <property type="entry name" value="Cons_hypoth95"/>
    <property type="match status" value="1"/>
</dbReference>
<accession>A0A1I3EMM3</accession>
<sequence>MRIIAGKFRRRTLLTSPGETTRPILDRVKESLFENIEKRLIGGNVADIFAGTGTIGLEALSRGASRVTFIEKDRIAVQLLRENVAALKCEAETLIWPTDVFRCSFRPKGKNAVGFSPFQAIFFDPPYKMIPSLAPGSPLYLALTRLARDDVSLPGATLVLRAPERVKYELPPQWSVDWKLEMANMQIDICRKVSAAPQAEEIDADAAEEAASSD</sequence>
<organism evidence="3 4">
    <name type="scientific">Planctomicrobium piriforme</name>
    <dbReference type="NCBI Taxonomy" id="1576369"/>
    <lineage>
        <taxon>Bacteria</taxon>
        <taxon>Pseudomonadati</taxon>
        <taxon>Planctomycetota</taxon>
        <taxon>Planctomycetia</taxon>
        <taxon>Planctomycetales</taxon>
        <taxon>Planctomycetaceae</taxon>
        <taxon>Planctomicrobium</taxon>
    </lineage>
</organism>
<evidence type="ECO:0000313" key="4">
    <source>
        <dbReference type="Proteomes" id="UP000199518"/>
    </source>
</evidence>
<dbReference type="Gene3D" id="3.40.50.150">
    <property type="entry name" value="Vaccinia Virus protein VP39"/>
    <property type="match status" value="1"/>
</dbReference>
<protein>
    <submittedName>
        <fullName evidence="3">16S rRNA (Guanine966-N2)-methyltransferase</fullName>
    </submittedName>
</protein>
<dbReference type="Proteomes" id="UP000199518">
    <property type="component" value="Unassembled WGS sequence"/>
</dbReference>
<name>A0A1I3EMM3_9PLAN</name>
<reference evidence="4" key="1">
    <citation type="submission" date="2016-10" db="EMBL/GenBank/DDBJ databases">
        <authorList>
            <person name="Varghese N."/>
            <person name="Submissions S."/>
        </authorList>
    </citation>
    <scope>NUCLEOTIDE SEQUENCE [LARGE SCALE GENOMIC DNA]</scope>
    <source>
        <strain evidence="4">DSM 26348</strain>
    </source>
</reference>